<dbReference type="EMBL" id="CM055093">
    <property type="protein sequence ID" value="KAJ7567013.1"/>
    <property type="molecule type" value="Genomic_DNA"/>
</dbReference>
<organism evidence="1 2">
    <name type="scientific">Diphasiastrum complanatum</name>
    <name type="common">Issler's clubmoss</name>
    <name type="synonym">Lycopodium complanatum</name>
    <dbReference type="NCBI Taxonomy" id="34168"/>
    <lineage>
        <taxon>Eukaryota</taxon>
        <taxon>Viridiplantae</taxon>
        <taxon>Streptophyta</taxon>
        <taxon>Embryophyta</taxon>
        <taxon>Tracheophyta</taxon>
        <taxon>Lycopodiopsida</taxon>
        <taxon>Lycopodiales</taxon>
        <taxon>Lycopodiaceae</taxon>
        <taxon>Lycopodioideae</taxon>
        <taxon>Diphasiastrum</taxon>
    </lineage>
</organism>
<evidence type="ECO:0000313" key="1">
    <source>
        <dbReference type="EMBL" id="KAJ7567013.1"/>
    </source>
</evidence>
<reference evidence="2" key="1">
    <citation type="journal article" date="2024" name="Proc. Natl. Acad. Sci. U.S.A.">
        <title>Extraordinary preservation of gene collinearity over three hundred million years revealed in homosporous lycophytes.</title>
        <authorList>
            <person name="Li C."/>
            <person name="Wickell D."/>
            <person name="Kuo L.Y."/>
            <person name="Chen X."/>
            <person name="Nie B."/>
            <person name="Liao X."/>
            <person name="Peng D."/>
            <person name="Ji J."/>
            <person name="Jenkins J."/>
            <person name="Williams M."/>
            <person name="Shu S."/>
            <person name="Plott C."/>
            <person name="Barry K."/>
            <person name="Rajasekar S."/>
            <person name="Grimwood J."/>
            <person name="Han X."/>
            <person name="Sun S."/>
            <person name="Hou Z."/>
            <person name="He W."/>
            <person name="Dai G."/>
            <person name="Sun C."/>
            <person name="Schmutz J."/>
            <person name="Leebens-Mack J.H."/>
            <person name="Li F.W."/>
            <person name="Wang L."/>
        </authorList>
    </citation>
    <scope>NUCLEOTIDE SEQUENCE [LARGE SCALE GENOMIC DNA]</scope>
    <source>
        <strain evidence="2">cv. PW_Plant_1</strain>
    </source>
</reference>
<evidence type="ECO:0000313" key="2">
    <source>
        <dbReference type="Proteomes" id="UP001162992"/>
    </source>
</evidence>
<proteinExistence type="predicted"/>
<comment type="caution">
    <text evidence="1">The sequence shown here is derived from an EMBL/GenBank/DDBJ whole genome shotgun (WGS) entry which is preliminary data.</text>
</comment>
<protein>
    <submittedName>
        <fullName evidence="1">Uncharacterized protein</fullName>
    </submittedName>
</protein>
<sequence>MSIDEDYDHMNSEDGGEEDSCSNKKVEEYAQDVDESKLCGRGHWRPSEDEKLRELVALHGPQNWNLISERLKGRSGKSCRLRWFNQLDPSINRQPFSEDEEERLLRAHRIHGNKWALIARLFPGRTDNAVKNHWHVVMARKSKKRSAARNKRKRHAPNENNREASDQKGRKLAAWMRYRCRAYENPTMPRGSSHVSLADETMRIGSLYPAHSKPASVCEDYSSRSLGCIPSSTAVQEIRGANSWGFIGAPKVDSHPAKQHLFSNLHAFQSDVKHLGYRSDASPDLRSSKFNISTKISYYSWHHRSSPGLEASRFSPEVDYTTPSQTLSYNMFSGSNTQDERCYSLFKHLDREEKLGKIASSGESVLWSENVQRHQDMSKATESSASCSTIINDSREEEKPTTIVPFIDFLGVGAG</sequence>
<keyword evidence="2" id="KW-1185">Reference proteome</keyword>
<accession>A0ACC2EKD2</accession>
<gene>
    <name evidence="1" type="ORF">O6H91_02G128500</name>
</gene>
<dbReference type="Proteomes" id="UP001162992">
    <property type="component" value="Chromosome 2"/>
</dbReference>
<name>A0ACC2EKD2_DIPCM</name>